<evidence type="ECO:0000313" key="3">
    <source>
        <dbReference type="Proteomes" id="UP000546200"/>
    </source>
</evidence>
<accession>A0A7W9EVW3</accession>
<dbReference type="EMBL" id="JACIJK010000013">
    <property type="protein sequence ID" value="MBB5716660.1"/>
    <property type="molecule type" value="Genomic_DNA"/>
</dbReference>
<evidence type="ECO:0000256" key="1">
    <source>
        <dbReference type="SAM" id="SignalP"/>
    </source>
</evidence>
<proteinExistence type="predicted"/>
<feature type="chain" id="PRO_5030932365" evidence="1">
    <location>
        <begin position="27"/>
        <end position="158"/>
    </location>
</feature>
<comment type="caution">
    <text evidence="2">The sequence shown here is derived from an EMBL/GenBank/DDBJ whole genome shotgun (WGS) entry which is preliminary data.</text>
</comment>
<evidence type="ECO:0000313" key="2">
    <source>
        <dbReference type="EMBL" id="MBB5716660.1"/>
    </source>
</evidence>
<dbReference type="InterPro" id="IPR018673">
    <property type="entry name" value="DUF2141"/>
</dbReference>
<gene>
    <name evidence="2" type="ORF">FHS94_003532</name>
</gene>
<name>A0A7W9EVW3_9SPHN</name>
<keyword evidence="3" id="KW-1185">Reference proteome</keyword>
<dbReference type="PROSITE" id="PS51257">
    <property type="entry name" value="PROKAR_LIPOPROTEIN"/>
    <property type="match status" value="1"/>
</dbReference>
<dbReference type="Pfam" id="PF09912">
    <property type="entry name" value="DUF2141"/>
    <property type="match status" value="1"/>
</dbReference>
<reference evidence="2 3" key="1">
    <citation type="submission" date="2020-08" db="EMBL/GenBank/DDBJ databases">
        <title>Genomic Encyclopedia of Type Strains, Phase IV (KMG-IV): sequencing the most valuable type-strain genomes for metagenomic binning, comparative biology and taxonomic classification.</title>
        <authorList>
            <person name="Goeker M."/>
        </authorList>
    </citation>
    <scope>NUCLEOTIDE SEQUENCE [LARGE SCALE GENOMIC DNA]</scope>
    <source>
        <strain evidence="2 3">DSM 100044</strain>
    </source>
</reference>
<dbReference type="Proteomes" id="UP000546200">
    <property type="component" value="Unassembled WGS sequence"/>
</dbReference>
<dbReference type="RefSeq" id="WP_184060128.1">
    <property type="nucleotide sequence ID" value="NZ_JACIJK010000013.1"/>
</dbReference>
<sequence length="158" mass="17048">MTMRTAITAGLFTAAFATLSPTTASAQSCTGAHTPGAARLTVEATGLRNGNGEVAFTVYANDSRKFLAKGGKLLRARVPAVAPITQTCFWLPPGIYEVAQYHDENADHDFNRTLFVPKEGFGFSNDASTTLGLPSMKDTQFTLPAGGRTLRVKMRYRR</sequence>
<organism evidence="2 3">
    <name type="scientific">Sphingomonas aerophila</name>
    <dbReference type="NCBI Taxonomy" id="1344948"/>
    <lineage>
        <taxon>Bacteria</taxon>
        <taxon>Pseudomonadati</taxon>
        <taxon>Pseudomonadota</taxon>
        <taxon>Alphaproteobacteria</taxon>
        <taxon>Sphingomonadales</taxon>
        <taxon>Sphingomonadaceae</taxon>
        <taxon>Sphingomonas</taxon>
    </lineage>
</organism>
<keyword evidence="1" id="KW-0732">Signal</keyword>
<protein>
    <submittedName>
        <fullName evidence="2">Uncharacterized protein (DUF2141 family)</fullName>
    </submittedName>
</protein>
<feature type="signal peptide" evidence="1">
    <location>
        <begin position="1"/>
        <end position="26"/>
    </location>
</feature>
<dbReference type="AlphaFoldDB" id="A0A7W9EVW3"/>